<dbReference type="InterPro" id="IPR021150">
    <property type="entry name" value="Ubiq_cyt_c_chap"/>
</dbReference>
<name>A0ABV8RRV3_9SPHN</name>
<sequence>MTLLDRLFGFGSDPHAATRPLWHAAVVAARDPHWYSDLGVADTVPGRFDMVTIVLALVLLRLEDEPDSAAESVRLTEMFVEDMDAQLRQSGVGDLMVGKHVGKLMATLGGRLGSLRDALPNPEEAPLREAVERNVTLEKPELAGALARQLKTAAQRLAEQPVEELRRGRLPQLAR</sequence>
<dbReference type="Proteomes" id="UP001595828">
    <property type="component" value="Unassembled WGS sequence"/>
</dbReference>
<evidence type="ECO:0000313" key="4">
    <source>
        <dbReference type="Proteomes" id="UP001595828"/>
    </source>
</evidence>
<proteinExistence type="inferred from homology"/>
<keyword evidence="4" id="KW-1185">Reference proteome</keyword>
<dbReference type="EMBL" id="JBHSDR010000004">
    <property type="protein sequence ID" value="MFC4294961.1"/>
    <property type="molecule type" value="Genomic_DNA"/>
</dbReference>
<dbReference type="Pfam" id="PF03981">
    <property type="entry name" value="Ubiq_cyt_C_chap"/>
    <property type="match status" value="1"/>
</dbReference>
<feature type="domain" description="Ubiquinol-cytochrome c chaperone" evidence="2">
    <location>
        <begin position="37"/>
        <end position="169"/>
    </location>
</feature>
<dbReference type="RefSeq" id="WP_379538441.1">
    <property type="nucleotide sequence ID" value="NZ_JBHSDR010000004.1"/>
</dbReference>
<comment type="similarity">
    <text evidence="1">Belongs to the UPF0174 family.</text>
</comment>
<evidence type="ECO:0000256" key="1">
    <source>
        <dbReference type="ARBA" id="ARBA00006436"/>
    </source>
</evidence>
<gene>
    <name evidence="3" type="ORF">ACFO0A_07810</name>
</gene>
<evidence type="ECO:0000259" key="2">
    <source>
        <dbReference type="Pfam" id="PF03981"/>
    </source>
</evidence>
<organism evidence="3 4">
    <name type="scientific">Novosphingobium tardum</name>
    <dbReference type="NCBI Taxonomy" id="1538021"/>
    <lineage>
        <taxon>Bacteria</taxon>
        <taxon>Pseudomonadati</taxon>
        <taxon>Pseudomonadota</taxon>
        <taxon>Alphaproteobacteria</taxon>
        <taxon>Sphingomonadales</taxon>
        <taxon>Sphingomonadaceae</taxon>
        <taxon>Novosphingobium</taxon>
    </lineage>
</organism>
<reference evidence="4" key="1">
    <citation type="journal article" date="2019" name="Int. J. Syst. Evol. Microbiol.">
        <title>The Global Catalogue of Microorganisms (GCM) 10K type strain sequencing project: providing services to taxonomists for standard genome sequencing and annotation.</title>
        <authorList>
            <consortium name="The Broad Institute Genomics Platform"/>
            <consortium name="The Broad Institute Genome Sequencing Center for Infectious Disease"/>
            <person name="Wu L."/>
            <person name="Ma J."/>
        </authorList>
    </citation>
    <scope>NUCLEOTIDE SEQUENCE [LARGE SCALE GENOMIC DNA]</scope>
    <source>
        <strain evidence="4">CGMCC 1.12989</strain>
    </source>
</reference>
<protein>
    <submittedName>
        <fullName evidence="3">Ubiquinol-cytochrome C chaperone family protein</fullName>
    </submittedName>
</protein>
<accession>A0ABV8RRV3</accession>
<evidence type="ECO:0000313" key="3">
    <source>
        <dbReference type="EMBL" id="MFC4294961.1"/>
    </source>
</evidence>
<comment type="caution">
    <text evidence="3">The sequence shown here is derived from an EMBL/GenBank/DDBJ whole genome shotgun (WGS) entry which is preliminary data.</text>
</comment>